<dbReference type="AlphaFoldDB" id="F9WGU7"/>
<gene>
    <name evidence="1" type="ORF">TCIL3000_0_14510</name>
</gene>
<evidence type="ECO:0000313" key="1">
    <source>
        <dbReference type="EMBL" id="CCD16535.1"/>
    </source>
</evidence>
<dbReference type="Proteomes" id="UP000000702">
    <property type="component" value="Unassembled WGS sequence"/>
</dbReference>
<reference evidence="1 2" key="2">
    <citation type="journal article" date="2012" name="Proc. Natl. Acad. Sci. U.S.A.">
        <title>Antigenic diversity is generated by distinct evolutionary mechanisms in African trypanosome species.</title>
        <authorList>
            <person name="Jackson A.P."/>
            <person name="Berry A."/>
            <person name="Aslett M."/>
            <person name="Allison H.C."/>
            <person name="Burton P."/>
            <person name="Vavrova-Anderson J."/>
            <person name="Brown R."/>
            <person name="Browne H."/>
            <person name="Corton N."/>
            <person name="Hauser H."/>
            <person name="Gamble J."/>
            <person name="Gilderthorp R."/>
            <person name="Marcello L."/>
            <person name="McQuillan J."/>
            <person name="Otto T.D."/>
            <person name="Quail M.A."/>
            <person name="Sanders M.J."/>
            <person name="van Tonder A."/>
            <person name="Ginger M.L."/>
            <person name="Field M.C."/>
            <person name="Barry J.D."/>
            <person name="Hertz-Fowler C."/>
            <person name="Berriman M."/>
        </authorList>
    </citation>
    <scope>NUCLEOTIDE SEQUENCE [LARGE SCALE GENOMIC DNA]</scope>
    <source>
        <strain evidence="1 2">IL3000</strain>
    </source>
</reference>
<dbReference type="PANTHER" id="PTHR40736">
    <property type="match status" value="1"/>
</dbReference>
<organism evidence="1 2">
    <name type="scientific">Trypanosoma congolense (strain IL3000)</name>
    <dbReference type="NCBI Taxonomy" id="1068625"/>
    <lineage>
        <taxon>Eukaryota</taxon>
        <taxon>Discoba</taxon>
        <taxon>Euglenozoa</taxon>
        <taxon>Kinetoplastea</taxon>
        <taxon>Metakinetoplastina</taxon>
        <taxon>Trypanosomatida</taxon>
        <taxon>Trypanosomatidae</taxon>
        <taxon>Trypanosoma</taxon>
        <taxon>Nannomonas</taxon>
    </lineage>
</organism>
<comment type="caution">
    <text evidence="1">The sequence shown here is derived from an EMBL/GenBank/DDBJ whole genome shotgun (WGS) entry which is preliminary data.</text>
</comment>
<name>F9WGU7_TRYCI</name>
<accession>F9WGU7</accession>
<keyword evidence="2" id="KW-1185">Reference proteome</keyword>
<reference evidence="2" key="1">
    <citation type="submission" date="2011-07" db="EMBL/GenBank/DDBJ databases">
        <title>Divergent evolution of antigenic variation in African trypanosomes.</title>
        <authorList>
            <person name="Jackson A.P."/>
            <person name="Berry A."/>
            <person name="Allison H.C."/>
            <person name="Burton P."/>
            <person name="Anderson J."/>
            <person name="Aslett M."/>
            <person name="Brown R."/>
            <person name="Corton N."/>
            <person name="Harris D."/>
            <person name="Hauser H."/>
            <person name="Gamble J."/>
            <person name="Gilderthorp R."/>
            <person name="McQuillan J."/>
            <person name="Quail M.A."/>
            <person name="Sanders M."/>
            <person name="Van Tonder A."/>
            <person name="Ginger M.L."/>
            <person name="Donelson J.E."/>
            <person name="Field M.C."/>
            <person name="Barry J.D."/>
            <person name="Berriman M."/>
            <person name="Hertz-Fowler C."/>
        </authorList>
    </citation>
    <scope>NUCLEOTIDE SEQUENCE [LARGE SCALE GENOMIC DNA]</scope>
    <source>
        <strain evidence="2">IL3000</strain>
    </source>
</reference>
<evidence type="ECO:0000313" key="2">
    <source>
        <dbReference type="Proteomes" id="UP000000702"/>
    </source>
</evidence>
<protein>
    <submittedName>
        <fullName evidence="1">Uncharacterized protein</fullName>
    </submittedName>
</protein>
<dbReference type="EMBL" id="CAEQ01002329">
    <property type="protein sequence ID" value="CCD16535.1"/>
    <property type="molecule type" value="Genomic_DNA"/>
</dbReference>
<dbReference type="PANTHER" id="PTHR40736:SF2">
    <property type="match status" value="1"/>
</dbReference>
<sequence>MSSKCAVACKIMAPLCKAACKVQNRSARKLAVVANDEIKNVIAQHDANGTDAAVSSTKRYLSEQKQLFHYRVVRFVDECHHLASGKYFSQYSKIDFIWDLRFFTKLLLLFLLGTIMGRQSIFPPIDPDSPLVLALETKVNPNY</sequence>
<proteinExistence type="predicted"/>